<comment type="caution">
    <text evidence="8">The sequence shown here is derived from an EMBL/GenBank/DDBJ whole genome shotgun (WGS) entry which is preliminary data.</text>
</comment>
<name>A0A8J2YRT3_9PROT</name>
<reference evidence="8" key="2">
    <citation type="submission" date="2020-09" db="EMBL/GenBank/DDBJ databases">
        <authorList>
            <person name="Sun Q."/>
            <person name="Zhou Y."/>
        </authorList>
    </citation>
    <scope>NUCLEOTIDE SEQUENCE</scope>
    <source>
        <strain evidence="8">CGMCC 1.15725</strain>
    </source>
</reference>
<keyword evidence="9" id="KW-1185">Reference proteome</keyword>
<dbReference type="RefSeq" id="WP_189043804.1">
    <property type="nucleotide sequence ID" value="NZ_BMJQ01000003.1"/>
</dbReference>
<evidence type="ECO:0000256" key="3">
    <source>
        <dbReference type="PROSITE-ProRule" id="PRU00284"/>
    </source>
</evidence>
<dbReference type="InterPro" id="IPR003660">
    <property type="entry name" value="HAMP_dom"/>
</dbReference>
<dbReference type="EMBL" id="BMJQ01000003">
    <property type="protein sequence ID" value="GGF08997.1"/>
    <property type="molecule type" value="Genomic_DNA"/>
</dbReference>
<dbReference type="PROSITE" id="PS50111">
    <property type="entry name" value="CHEMOTAXIS_TRANSDUC_2"/>
    <property type="match status" value="1"/>
</dbReference>
<reference evidence="8" key="1">
    <citation type="journal article" date="2014" name="Int. J. Syst. Evol. Microbiol.">
        <title>Complete genome sequence of Corynebacterium casei LMG S-19264T (=DSM 44701T), isolated from a smear-ripened cheese.</title>
        <authorList>
            <consortium name="US DOE Joint Genome Institute (JGI-PGF)"/>
            <person name="Walter F."/>
            <person name="Albersmeier A."/>
            <person name="Kalinowski J."/>
            <person name="Ruckert C."/>
        </authorList>
    </citation>
    <scope>NUCLEOTIDE SEQUENCE</scope>
    <source>
        <strain evidence="8">CGMCC 1.15725</strain>
    </source>
</reference>
<proteinExistence type="inferred from homology"/>
<feature type="coiled-coil region" evidence="4">
    <location>
        <begin position="263"/>
        <end position="290"/>
    </location>
</feature>
<evidence type="ECO:0000313" key="8">
    <source>
        <dbReference type="EMBL" id="GGF08997.1"/>
    </source>
</evidence>
<dbReference type="Gene3D" id="1.10.287.950">
    <property type="entry name" value="Methyl-accepting chemotaxis protein"/>
    <property type="match status" value="1"/>
</dbReference>
<dbReference type="SMART" id="SM00304">
    <property type="entry name" value="HAMP"/>
    <property type="match status" value="1"/>
</dbReference>
<dbReference type="SUPFAM" id="SSF58104">
    <property type="entry name" value="Methyl-accepting chemotaxis protein (MCP) signaling domain"/>
    <property type="match status" value="1"/>
</dbReference>
<comment type="similarity">
    <text evidence="2">Belongs to the methyl-accepting chemotaxis (MCP) protein family.</text>
</comment>
<keyword evidence="4" id="KW-0175">Coiled coil</keyword>
<dbReference type="Pfam" id="PF00672">
    <property type="entry name" value="HAMP"/>
    <property type="match status" value="1"/>
</dbReference>
<keyword evidence="1 3" id="KW-0807">Transducer</keyword>
<feature type="domain" description="Methyl-accepting transducer" evidence="6">
    <location>
        <begin position="308"/>
        <end position="544"/>
    </location>
</feature>
<dbReference type="GO" id="GO:0016020">
    <property type="term" value="C:membrane"/>
    <property type="evidence" value="ECO:0007669"/>
    <property type="project" value="InterPro"/>
</dbReference>
<accession>A0A8J2YRT3</accession>
<dbReference type="GO" id="GO:0007165">
    <property type="term" value="P:signal transduction"/>
    <property type="evidence" value="ECO:0007669"/>
    <property type="project" value="UniProtKB-KW"/>
</dbReference>
<evidence type="ECO:0000256" key="5">
    <source>
        <dbReference type="SAM" id="Phobius"/>
    </source>
</evidence>
<sequence length="564" mass="59381">MNMLNNLAIRTKIPLGFAIVLLIVLILGGVSINGLSSVNNNAESVRNDWLPSTGQMSKLLASIYSFRLRESRYLLVAADGGDLDKAEADIDAGAQRIAKARADYTPLISLGTDDERLVKQFDQEWAAYLPISTKMLALAKSHDAKGATALFNGASRDSFDRAIKAVNDDADVNVREGKKAGDRGDAIYASTKWLVITTMLVAALLCAILGWLLVRGVSTPIQRITDAMKRLAGHDLATEVVGLGRKDEIGAMAGAVQVFKDSMITAERLAEEQRQEQARKEARAARIEAINAEFDQSAREAFDYLATAATELRATAGSMSDNADLASKQAGAVAAASEEASTNVQTVAAATEELSSSIQEISRQVVQSSTIAGQAVQEAAHTGGTMRVLADAAQKIGEVVRLINDIAGQTNLLALNATIEAARAGEAGKGFAVVASEVKNLATQTARATEDISAQVSAMQNSTEAAVAAIARIDETIGRMNEISTSIAAAMEQQGAATQEIARNVQEAARGTTEVSSNIGGLNQIVEETGAASVQVLGAADELGHQAEQLRARVGTFLSDIRAA</sequence>
<dbReference type="Pfam" id="PF12729">
    <property type="entry name" value="4HB_MCP_1"/>
    <property type="match status" value="1"/>
</dbReference>
<evidence type="ECO:0000259" key="7">
    <source>
        <dbReference type="PROSITE" id="PS50885"/>
    </source>
</evidence>
<dbReference type="Proteomes" id="UP000646365">
    <property type="component" value="Unassembled WGS sequence"/>
</dbReference>
<organism evidence="8 9">
    <name type="scientific">Aliidongia dinghuensis</name>
    <dbReference type="NCBI Taxonomy" id="1867774"/>
    <lineage>
        <taxon>Bacteria</taxon>
        <taxon>Pseudomonadati</taxon>
        <taxon>Pseudomonadota</taxon>
        <taxon>Alphaproteobacteria</taxon>
        <taxon>Rhodospirillales</taxon>
        <taxon>Dongiaceae</taxon>
        <taxon>Aliidongia</taxon>
    </lineage>
</organism>
<dbReference type="InterPro" id="IPR004090">
    <property type="entry name" value="Chemotax_Me-accpt_rcpt"/>
</dbReference>
<dbReference type="Gene3D" id="6.10.340.10">
    <property type="match status" value="1"/>
</dbReference>
<dbReference type="PRINTS" id="PR00260">
    <property type="entry name" value="CHEMTRNSDUCR"/>
</dbReference>
<evidence type="ECO:0000259" key="6">
    <source>
        <dbReference type="PROSITE" id="PS50111"/>
    </source>
</evidence>
<dbReference type="SMART" id="SM00283">
    <property type="entry name" value="MA"/>
    <property type="match status" value="1"/>
</dbReference>
<dbReference type="AlphaFoldDB" id="A0A8J2YRT3"/>
<feature type="domain" description="HAMP" evidence="7">
    <location>
        <begin position="215"/>
        <end position="268"/>
    </location>
</feature>
<keyword evidence="5" id="KW-1133">Transmembrane helix</keyword>
<dbReference type="InterPro" id="IPR024478">
    <property type="entry name" value="HlyB_4HB_MCP"/>
</dbReference>
<evidence type="ECO:0000256" key="2">
    <source>
        <dbReference type="ARBA" id="ARBA00029447"/>
    </source>
</evidence>
<dbReference type="PROSITE" id="PS50885">
    <property type="entry name" value="HAMP"/>
    <property type="match status" value="1"/>
</dbReference>
<dbReference type="GO" id="GO:0006935">
    <property type="term" value="P:chemotaxis"/>
    <property type="evidence" value="ECO:0007669"/>
    <property type="project" value="InterPro"/>
</dbReference>
<gene>
    <name evidence="8" type="ORF">GCM10011611_13090</name>
</gene>
<feature type="transmembrane region" description="Helical" evidence="5">
    <location>
        <begin position="193"/>
        <end position="214"/>
    </location>
</feature>
<evidence type="ECO:0000256" key="4">
    <source>
        <dbReference type="SAM" id="Coils"/>
    </source>
</evidence>
<dbReference type="Pfam" id="PF00015">
    <property type="entry name" value="MCPsignal"/>
    <property type="match status" value="1"/>
</dbReference>
<dbReference type="CDD" id="cd06225">
    <property type="entry name" value="HAMP"/>
    <property type="match status" value="1"/>
</dbReference>
<dbReference type="GO" id="GO:0004888">
    <property type="term" value="F:transmembrane signaling receptor activity"/>
    <property type="evidence" value="ECO:0007669"/>
    <property type="project" value="InterPro"/>
</dbReference>
<dbReference type="PANTHER" id="PTHR32089:SF112">
    <property type="entry name" value="LYSOZYME-LIKE PROTEIN-RELATED"/>
    <property type="match status" value="1"/>
</dbReference>
<protein>
    <submittedName>
        <fullName evidence="8">Methyl-accepting chemotaxis protein</fullName>
    </submittedName>
</protein>
<keyword evidence="5" id="KW-0472">Membrane</keyword>
<dbReference type="InterPro" id="IPR004089">
    <property type="entry name" value="MCPsignal_dom"/>
</dbReference>
<evidence type="ECO:0000313" key="9">
    <source>
        <dbReference type="Proteomes" id="UP000646365"/>
    </source>
</evidence>
<dbReference type="PANTHER" id="PTHR32089">
    <property type="entry name" value="METHYL-ACCEPTING CHEMOTAXIS PROTEIN MCPB"/>
    <property type="match status" value="1"/>
</dbReference>
<keyword evidence="5" id="KW-0812">Transmembrane</keyword>
<evidence type="ECO:0000256" key="1">
    <source>
        <dbReference type="ARBA" id="ARBA00023224"/>
    </source>
</evidence>